<dbReference type="EMBL" id="JAROCD010000020">
    <property type="protein sequence ID" value="MDN4605325.1"/>
    <property type="molecule type" value="Genomic_DNA"/>
</dbReference>
<keyword evidence="3" id="KW-1185">Reference proteome</keyword>
<evidence type="ECO:0000259" key="1">
    <source>
        <dbReference type="Pfam" id="PF01636"/>
    </source>
</evidence>
<dbReference type="InterPro" id="IPR011009">
    <property type="entry name" value="Kinase-like_dom_sf"/>
</dbReference>
<dbReference type="SUPFAM" id="SSF56112">
    <property type="entry name" value="Protein kinase-like (PK-like)"/>
    <property type="match status" value="1"/>
</dbReference>
<dbReference type="PANTHER" id="PTHR21310">
    <property type="entry name" value="AMINOGLYCOSIDE PHOSPHOTRANSFERASE-RELATED-RELATED"/>
    <property type="match status" value="1"/>
</dbReference>
<dbReference type="RefSeq" id="WP_301249726.1">
    <property type="nucleotide sequence ID" value="NZ_JAROCD010000020.1"/>
</dbReference>
<sequence length="276" mass="32394">MQKTKLERECSGRKDESMNIQDVPIEIIEKIGKVQKITFPRQGHTSIVAILDTLDKKYIIKKTENDLYNEWLLEEYKVLQYLYHTGLPVPRAYSYHVDNKSRWLLMDYIDGISLREFLSKEPNLKDKETAIFNFGLCLKKIHECSCPIELLENDHPWLDTMLNKAEYNLNHFAVDGSEELLKRLKEVRPKPIDNTLIHGDFTIDNVLIKECNIVGVIDWSGAAYGDPRYDVALAIRPKCNTFDNERDKEIFYNAYGKLRITDEEYNYFEDGIYSFF</sequence>
<dbReference type="InterPro" id="IPR051678">
    <property type="entry name" value="AGP_Transferase"/>
</dbReference>
<evidence type="ECO:0000313" key="2">
    <source>
        <dbReference type="EMBL" id="MDN4605325.1"/>
    </source>
</evidence>
<feature type="domain" description="Aminoglycoside phosphotransferase" evidence="1">
    <location>
        <begin position="50"/>
        <end position="246"/>
    </location>
</feature>
<dbReference type="InterPro" id="IPR002575">
    <property type="entry name" value="Aminoglycoside_PTrfase"/>
</dbReference>
<dbReference type="Pfam" id="PF01636">
    <property type="entry name" value="APH"/>
    <property type="match status" value="1"/>
</dbReference>
<dbReference type="Gene3D" id="3.90.1200.10">
    <property type="match status" value="1"/>
</dbReference>
<name>A0ABT8JJU6_9BACL</name>
<gene>
    <name evidence="2" type="ORF">P5G61_29140</name>
</gene>
<accession>A0ABT8JJU6</accession>
<reference evidence="2" key="1">
    <citation type="submission" date="2023-03" db="EMBL/GenBank/DDBJ databases">
        <title>MT1 and MT2 Draft Genomes of Novel Species.</title>
        <authorList>
            <person name="Venkateswaran K."/>
        </authorList>
    </citation>
    <scope>NUCLEOTIDE SEQUENCE</scope>
    <source>
        <strain evidence="2">F6_3S_P_1C</strain>
    </source>
</reference>
<protein>
    <submittedName>
        <fullName evidence="2">Phosphotransferase</fullName>
    </submittedName>
</protein>
<dbReference type="Gene3D" id="3.30.200.20">
    <property type="entry name" value="Phosphorylase Kinase, domain 1"/>
    <property type="match status" value="1"/>
</dbReference>
<organism evidence="2 3">
    <name type="scientific">Paenibacillus vandeheii</name>
    <dbReference type="NCBI Taxonomy" id="3035917"/>
    <lineage>
        <taxon>Bacteria</taxon>
        <taxon>Bacillati</taxon>
        <taxon>Bacillota</taxon>
        <taxon>Bacilli</taxon>
        <taxon>Bacillales</taxon>
        <taxon>Paenibacillaceae</taxon>
        <taxon>Paenibacillus</taxon>
    </lineage>
</organism>
<dbReference type="Proteomes" id="UP001174205">
    <property type="component" value="Unassembled WGS sequence"/>
</dbReference>
<comment type="caution">
    <text evidence="2">The sequence shown here is derived from an EMBL/GenBank/DDBJ whole genome shotgun (WGS) entry which is preliminary data.</text>
</comment>
<proteinExistence type="predicted"/>
<evidence type="ECO:0000313" key="3">
    <source>
        <dbReference type="Proteomes" id="UP001174205"/>
    </source>
</evidence>